<dbReference type="Gramene" id="OIT32786">
    <property type="protein sequence ID" value="OIT32786"/>
    <property type="gene ID" value="A4A49_06885"/>
</dbReference>
<evidence type="ECO:0000256" key="1">
    <source>
        <dbReference type="SAM" id="MobiDB-lite"/>
    </source>
</evidence>
<dbReference type="EMBL" id="MJEQ01000995">
    <property type="protein sequence ID" value="OIT32786.1"/>
    <property type="molecule type" value="Genomic_DNA"/>
</dbReference>
<gene>
    <name evidence="2" type="ORF">A4A49_06885</name>
</gene>
<feature type="region of interest" description="Disordered" evidence="1">
    <location>
        <begin position="36"/>
        <end position="62"/>
    </location>
</feature>
<feature type="region of interest" description="Disordered" evidence="1">
    <location>
        <begin position="531"/>
        <end position="550"/>
    </location>
</feature>
<name>A0A314KTU7_NICAT</name>
<feature type="non-terminal residue" evidence="2">
    <location>
        <position position="904"/>
    </location>
</feature>
<evidence type="ECO:0000313" key="3">
    <source>
        <dbReference type="Proteomes" id="UP000187609"/>
    </source>
</evidence>
<dbReference type="AlphaFoldDB" id="A0A314KTU7"/>
<dbReference type="Proteomes" id="UP000187609">
    <property type="component" value="Unassembled WGS sequence"/>
</dbReference>
<sequence>MEHIKRWQFTGQFWVGFFDKHRTQGTRITIPYHSKTNNEGIQERNLTKNTKKAGKNKSKKETNGQFCGLRWATKMTKLEKSYSSVGYWEYNGSCFSSWTTIISRKHQGIKGSTITVEAVKSLDKNNGFVSYIMTSIEDCDDQESIEKFQGDLRQILNERRKLHGDIDAAITDGNNGHQQVAKTGNNRGPVLKENNIEQQLKSPVDRATSGINLGRGGVDAGIRIDQLNSAGDRANMEKIATAAQLCNEANTSVDMQSTDAGFKAIVDRPEASVMGQEKANEDRTGATLQIGKANNPAAARDSAKAGFDRVTTAKYHAAIAVVGQSEKSNLIGSTLETNVALNAAGVALDAGVTKATIAVEKPEDLRGTTVQKEVQELEGEDAGMGGNSMVKRAGHALKAVHNTNAAGWSVMHRQNASQNKRNAPVHTNQVNTPKEVSTSKSFGVLVRESVMDDTRKRVQQLEREATPKTSHSKTPHSVKQNKKSEATAAPLNVSKDMVIVNNPKAVEVTGALALEEDVEINSTTLKDLHSSQQIVPVSSSTKQDRPNDNLVKNMGVRRNVSTGNLGEVLSGSKDQQGATSAIVVKRKTWAERVEEEEEDYTDSPNAPTFVPSKQQQIVAALEGVSSTIQADKEVAKSGQQRAISATVLSSMQNIDATGSSSAMATKALISDQDRALLDTLDSPKPHRYAYSNGSKTTSQKMKVSVAKGHEPCSAKRMKRHEPLWMVIQEEANKKLEANLRFPISDEATEDTFATGQIDKNIDKTKLGGRLWCNQTEEFSEEGEDHLDDESNRGENEGSDDQQGEEEEQSVNGKNFDKQLIPSNVEALKQLDGIGDIDNIAGGSKCKLIPMVATPKVHKVLELDKRGNGGQETMTMLDPQTDVTLCSPVVNELQGKNSTLNKNDL</sequence>
<organism evidence="2 3">
    <name type="scientific">Nicotiana attenuata</name>
    <name type="common">Coyote tobacco</name>
    <dbReference type="NCBI Taxonomy" id="49451"/>
    <lineage>
        <taxon>Eukaryota</taxon>
        <taxon>Viridiplantae</taxon>
        <taxon>Streptophyta</taxon>
        <taxon>Embryophyta</taxon>
        <taxon>Tracheophyta</taxon>
        <taxon>Spermatophyta</taxon>
        <taxon>Magnoliopsida</taxon>
        <taxon>eudicotyledons</taxon>
        <taxon>Gunneridae</taxon>
        <taxon>Pentapetalae</taxon>
        <taxon>asterids</taxon>
        <taxon>lamiids</taxon>
        <taxon>Solanales</taxon>
        <taxon>Solanaceae</taxon>
        <taxon>Nicotianoideae</taxon>
        <taxon>Nicotianeae</taxon>
        <taxon>Nicotiana</taxon>
    </lineage>
</organism>
<feature type="region of interest" description="Disordered" evidence="1">
    <location>
        <begin position="419"/>
        <end position="438"/>
    </location>
</feature>
<feature type="region of interest" description="Disordered" evidence="1">
    <location>
        <begin position="778"/>
        <end position="817"/>
    </location>
</feature>
<feature type="compositionally biased region" description="Basic residues" evidence="1">
    <location>
        <begin position="470"/>
        <end position="481"/>
    </location>
</feature>
<proteinExistence type="predicted"/>
<feature type="region of interest" description="Disordered" evidence="1">
    <location>
        <begin position="461"/>
        <end position="488"/>
    </location>
</feature>
<feature type="compositionally biased region" description="Basic residues" evidence="1">
    <location>
        <begin position="49"/>
        <end position="58"/>
    </location>
</feature>
<accession>A0A314KTU7</accession>
<feature type="region of interest" description="Disordered" evidence="1">
    <location>
        <begin position="170"/>
        <end position="190"/>
    </location>
</feature>
<feature type="compositionally biased region" description="Polar residues" evidence="1">
    <location>
        <begin position="531"/>
        <end position="541"/>
    </location>
</feature>
<protein>
    <submittedName>
        <fullName evidence="2">Uncharacterized protein</fullName>
    </submittedName>
</protein>
<feature type="compositionally biased region" description="Acidic residues" evidence="1">
    <location>
        <begin position="778"/>
        <end position="787"/>
    </location>
</feature>
<feature type="compositionally biased region" description="Polar residues" evidence="1">
    <location>
        <begin position="172"/>
        <end position="186"/>
    </location>
</feature>
<reference evidence="2" key="1">
    <citation type="submission" date="2016-11" db="EMBL/GenBank/DDBJ databases">
        <title>The genome of Nicotiana attenuata.</title>
        <authorList>
            <person name="Xu S."/>
            <person name="Brockmoeller T."/>
            <person name="Gaquerel E."/>
            <person name="Navarro A."/>
            <person name="Kuhl H."/>
            <person name="Gase K."/>
            <person name="Ling Z."/>
            <person name="Zhou W."/>
            <person name="Kreitzer C."/>
            <person name="Stanke M."/>
            <person name="Tang H."/>
            <person name="Lyons E."/>
            <person name="Pandey P."/>
            <person name="Pandey S.P."/>
            <person name="Timmermann B."/>
            <person name="Baldwin I.T."/>
        </authorList>
    </citation>
    <scope>NUCLEOTIDE SEQUENCE [LARGE SCALE GENOMIC DNA]</scope>
    <source>
        <strain evidence="2">UT</strain>
    </source>
</reference>
<feature type="compositionally biased region" description="Acidic residues" evidence="1">
    <location>
        <begin position="796"/>
        <end position="808"/>
    </location>
</feature>
<comment type="caution">
    <text evidence="2">The sequence shown here is derived from an EMBL/GenBank/DDBJ whole genome shotgun (WGS) entry which is preliminary data.</text>
</comment>
<keyword evidence="3" id="KW-1185">Reference proteome</keyword>
<evidence type="ECO:0000313" key="2">
    <source>
        <dbReference type="EMBL" id="OIT32786.1"/>
    </source>
</evidence>